<organism evidence="3 4">
    <name type="scientific">Pseudidiomarina piscicola</name>
    <dbReference type="NCBI Taxonomy" id="2614830"/>
    <lineage>
        <taxon>Bacteria</taxon>
        <taxon>Pseudomonadati</taxon>
        <taxon>Pseudomonadota</taxon>
        <taxon>Gammaproteobacteria</taxon>
        <taxon>Alteromonadales</taxon>
        <taxon>Idiomarinaceae</taxon>
        <taxon>Pseudidiomarina</taxon>
    </lineage>
</organism>
<proteinExistence type="predicted"/>
<dbReference type="InterPro" id="IPR043128">
    <property type="entry name" value="Rev_trsase/Diguanyl_cyclase"/>
</dbReference>
<feature type="transmembrane region" description="Helical" evidence="1">
    <location>
        <begin position="93"/>
        <end position="115"/>
    </location>
</feature>
<dbReference type="AlphaFoldDB" id="A0A6S6WLX2"/>
<protein>
    <submittedName>
        <fullName evidence="3">Inner membrane protein YeaI</fullName>
    </submittedName>
</protein>
<keyword evidence="1" id="KW-0472">Membrane</keyword>
<dbReference type="NCBIfam" id="TIGR00254">
    <property type="entry name" value="GGDEF"/>
    <property type="match status" value="1"/>
</dbReference>
<name>A0A6S6WLX2_9GAMM</name>
<feature type="domain" description="GGDEF" evidence="2">
    <location>
        <begin position="250"/>
        <end position="383"/>
    </location>
</feature>
<dbReference type="Pfam" id="PF00990">
    <property type="entry name" value="GGDEF"/>
    <property type="match status" value="1"/>
</dbReference>
<dbReference type="Proteomes" id="UP000481517">
    <property type="component" value="Unassembled WGS sequence"/>
</dbReference>
<evidence type="ECO:0000256" key="1">
    <source>
        <dbReference type="SAM" id="Phobius"/>
    </source>
</evidence>
<gene>
    <name evidence="3" type="primary">yeaI</name>
    <name evidence="3" type="ORF">PSI9734_01176</name>
</gene>
<dbReference type="PANTHER" id="PTHR46663">
    <property type="entry name" value="DIGUANYLATE CYCLASE DGCT-RELATED"/>
    <property type="match status" value="1"/>
</dbReference>
<keyword evidence="1" id="KW-1133">Transmembrane helix</keyword>
<keyword evidence="1" id="KW-0812">Transmembrane</keyword>
<evidence type="ECO:0000313" key="3">
    <source>
        <dbReference type="EMBL" id="CAB0150736.1"/>
    </source>
</evidence>
<dbReference type="PANTHER" id="PTHR46663:SF4">
    <property type="entry name" value="DIGUANYLATE CYCLASE DGCT-RELATED"/>
    <property type="match status" value="1"/>
</dbReference>
<sequence>MHFHLPSLIITTISLNLLLGVLMLVIYGVRKKQNCFFTWSLSCFVFAIAAVLASMRTLVEQDWLTVFVADLLMILTPLLALHGLRQFQTQQPVPFKHVALVISYSALALVLLYTAPVHAQAFTSTVCAAVFLFAAIYILSIKQAPSVMRGSLFTIFLVHGALMLAQSGMLVQNLAAKTTAPLTPLLEWLIISHLTLSTGTAMLFPFLAFAMSDKRLQEITNFDELTQLFNRQAFLERTGLLLAKSRIQRRPFCLVAITVDSFHEINSQHGHHAGDECLRQVTALIRDYLRDIDVAARMEGPEFAIAFFDLDHNQAELMCYRLCEQVARESFLINGHDMKLSLSVGCIHSSASRRDLGQLMGSAYFAMRTARSKGRNQFEITRGITHSEGIYR</sequence>
<reference evidence="3 4" key="1">
    <citation type="submission" date="2020-02" db="EMBL/GenBank/DDBJ databases">
        <authorList>
            <person name="Rodrigo-Torres L."/>
            <person name="Arahal R. D."/>
            <person name="Lucena T."/>
        </authorList>
    </citation>
    <scope>NUCLEOTIDE SEQUENCE [LARGE SCALE GENOMIC DNA]</scope>
    <source>
        <strain evidence="3 4">CECT 9734</strain>
    </source>
</reference>
<dbReference type="InterPro" id="IPR000160">
    <property type="entry name" value="GGDEF_dom"/>
</dbReference>
<feature type="transmembrane region" description="Helical" evidence="1">
    <location>
        <begin position="152"/>
        <end position="176"/>
    </location>
</feature>
<dbReference type="SMART" id="SM00267">
    <property type="entry name" value="GGDEF"/>
    <property type="match status" value="1"/>
</dbReference>
<feature type="transmembrane region" description="Helical" evidence="1">
    <location>
        <begin position="36"/>
        <end position="57"/>
    </location>
</feature>
<keyword evidence="4" id="KW-1185">Reference proteome</keyword>
<feature type="transmembrane region" description="Helical" evidence="1">
    <location>
        <begin position="6"/>
        <end position="29"/>
    </location>
</feature>
<dbReference type="InterPro" id="IPR052163">
    <property type="entry name" value="DGC-Regulatory_Protein"/>
</dbReference>
<feature type="transmembrane region" description="Helical" evidence="1">
    <location>
        <begin position="63"/>
        <end position="81"/>
    </location>
</feature>
<evidence type="ECO:0000259" key="2">
    <source>
        <dbReference type="PROSITE" id="PS50887"/>
    </source>
</evidence>
<dbReference type="InterPro" id="IPR029787">
    <property type="entry name" value="Nucleotide_cyclase"/>
</dbReference>
<accession>A0A6S6WLX2</accession>
<dbReference type="SUPFAM" id="SSF55073">
    <property type="entry name" value="Nucleotide cyclase"/>
    <property type="match status" value="1"/>
</dbReference>
<dbReference type="EMBL" id="CADCXY010000002">
    <property type="protein sequence ID" value="CAB0150736.1"/>
    <property type="molecule type" value="Genomic_DNA"/>
</dbReference>
<dbReference type="CDD" id="cd01949">
    <property type="entry name" value="GGDEF"/>
    <property type="match status" value="1"/>
</dbReference>
<feature type="transmembrane region" description="Helical" evidence="1">
    <location>
        <begin position="121"/>
        <end position="140"/>
    </location>
</feature>
<dbReference type="Gene3D" id="3.30.70.270">
    <property type="match status" value="1"/>
</dbReference>
<dbReference type="PROSITE" id="PS50887">
    <property type="entry name" value="GGDEF"/>
    <property type="match status" value="1"/>
</dbReference>
<feature type="transmembrane region" description="Helical" evidence="1">
    <location>
        <begin position="188"/>
        <end position="210"/>
    </location>
</feature>
<evidence type="ECO:0000313" key="4">
    <source>
        <dbReference type="Proteomes" id="UP000481517"/>
    </source>
</evidence>